<comment type="caution">
    <text evidence="2">The sequence shown here is derived from an EMBL/GenBank/DDBJ whole genome shotgun (WGS) entry which is preliminary data.</text>
</comment>
<keyword evidence="3" id="KW-1185">Reference proteome</keyword>
<dbReference type="OrthoDB" id="10549820at2759"/>
<accession>A0A2V3J5A0</accession>
<keyword evidence="1" id="KW-0472">Membrane</keyword>
<keyword evidence="1" id="KW-1133">Transmembrane helix</keyword>
<evidence type="ECO:0000256" key="1">
    <source>
        <dbReference type="SAM" id="Phobius"/>
    </source>
</evidence>
<keyword evidence="1" id="KW-0812">Transmembrane</keyword>
<organism evidence="2 3">
    <name type="scientific">Gracilariopsis chorda</name>
    <dbReference type="NCBI Taxonomy" id="448386"/>
    <lineage>
        <taxon>Eukaryota</taxon>
        <taxon>Rhodophyta</taxon>
        <taxon>Florideophyceae</taxon>
        <taxon>Rhodymeniophycidae</taxon>
        <taxon>Gracilariales</taxon>
        <taxon>Gracilariaceae</taxon>
        <taxon>Gracilariopsis</taxon>
    </lineage>
</organism>
<name>A0A2V3J5A0_9FLOR</name>
<protein>
    <submittedName>
        <fullName evidence="2">Uncharacterized protein</fullName>
    </submittedName>
</protein>
<reference evidence="2 3" key="1">
    <citation type="journal article" date="2018" name="Mol. Biol. Evol.">
        <title>Analysis of the draft genome of the red seaweed Gracilariopsis chorda provides insights into genome size evolution in Rhodophyta.</title>
        <authorList>
            <person name="Lee J."/>
            <person name="Yang E.C."/>
            <person name="Graf L."/>
            <person name="Yang J.H."/>
            <person name="Qiu H."/>
            <person name="Zel Zion U."/>
            <person name="Chan C.X."/>
            <person name="Stephens T.G."/>
            <person name="Weber A.P.M."/>
            <person name="Boo G.H."/>
            <person name="Boo S.M."/>
            <person name="Kim K.M."/>
            <person name="Shin Y."/>
            <person name="Jung M."/>
            <person name="Lee S.J."/>
            <person name="Yim H.S."/>
            <person name="Lee J.H."/>
            <person name="Bhattacharya D."/>
            <person name="Yoon H.S."/>
        </authorList>
    </citation>
    <scope>NUCLEOTIDE SEQUENCE [LARGE SCALE GENOMIC DNA]</scope>
    <source>
        <strain evidence="2 3">SKKU-2015</strain>
        <tissue evidence="2">Whole body</tissue>
    </source>
</reference>
<sequence length="372" mass="41453">MVLIPLKSQYVSLINTIISLLTELSLLKALLRVNNYCECHALQKGHHVSVTRHQNRATCLVLVTTAAFFAIELLLSFYSDPAVKLTFQSQPCVAVETLTRRSGDPGTSLEEIGIVLSCVKTNESNIFLRVGNYSMETRKVECAESATLMFTLEPHVSLPIGTAAAVSSENPFPDPLLKCADGFCVVIQTASYQSSSSDTTVWFSDVFFADEVSMLQIDNSPIKFLNTTIFSAQNNTELLPKFAERLLQAYDENLNDPFELRRLMFLGSERDTCQFQRTSEATEVPPFIIVSVSTVWVISLAAYAMTLLLSRRVFYDISNPVHWAKRTYRRTDEPVHGDPSVSRVLENGHHVMYVSGSNPEGNGSIDDLKISF</sequence>
<proteinExistence type="predicted"/>
<evidence type="ECO:0000313" key="3">
    <source>
        <dbReference type="Proteomes" id="UP000247409"/>
    </source>
</evidence>
<gene>
    <name evidence="2" type="ORF">BWQ96_00678</name>
</gene>
<dbReference type="AlphaFoldDB" id="A0A2V3J5A0"/>
<evidence type="ECO:0000313" key="2">
    <source>
        <dbReference type="EMBL" id="PXF49608.1"/>
    </source>
</evidence>
<feature type="transmembrane region" description="Helical" evidence="1">
    <location>
        <begin position="287"/>
        <end position="309"/>
    </location>
</feature>
<dbReference type="EMBL" id="NBIV01000004">
    <property type="protein sequence ID" value="PXF49608.1"/>
    <property type="molecule type" value="Genomic_DNA"/>
</dbReference>
<dbReference type="Proteomes" id="UP000247409">
    <property type="component" value="Unassembled WGS sequence"/>
</dbReference>